<proteinExistence type="predicted"/>
<comment type="caution">
    <text evidence="1">The sequence shown here is derived from an EMBL/GenBank/DDBJ whole genome shotgun (WGS) entry which is preliminary data.</text>
</comment>
<dbReference type="EMBL" id="JANBUP010000953">
    <property type="protein sequence ID" value="KAJ2809626.1"/>
    <property type="molecule type" value="Genomic_DNA"/>
</dbReference>
<gene>
    <name evidence="1" type="ORF">H4S07_003153</name>
</gene>
<sequence length="64" mass="7208">ILKDLDNQQPIAVAALDDEPAIVGARLLVNGVRTVRAQTEQVIDARKRIDEILEEEKEEETQIK</sequence>
<dbReference type="Proteomes" id="UP001140096">
    <property type="component" value="Unassembled WGS sequence"/>
</dbReference>
<accession>A0ACC1LIY7</accession>
<reference evidence="1" key="1">
    <citation type="submission" date="2022-07" db="EMBL/GenBank/DDBJ databases">
        <title>Phylogenomic reconstructions and comparative analyses of Kickxellomycotina fungi.</title>
        <authorList>
            <person name="Reynolds N.K."/>
            <person name="Stajich J.E."/>
            <person name="Barry K."/>
            <person name="Grigoriev I.V."/>
            <person name="Crous P."/>
            <person name="Smith M.E."/>
        </authorList>
    </citation>
    <scope>NUCLEOTIDE SEQUENCE</scope>
    <source>
        <strain evidence="1">CBS 102833</strain>
    </source>
</reference>
<protein>
    <submittedName>
        <fullName evidence="1">Uncharacterized protein</fullName>
    </submittedName>
</protein>
<organism evidence="1 2">
    <name type="scientific">Coemansia furcata</name>
    <dbReference type="NCBI Taxonomy" id="417177"/>
    <lineage>
        <taxon>Eukaryota</taxon>
        <taxon>Fungi</taxon>
        <taxon>Fungi incertae sedis</taxon>
        <taxon>Zoopagomycota</taxon>
        <taxon>Kickxellomycotina</taxon>
        <taxon>Kickxellomycetes</taxon>
        <taxon>Kickxellales</taxon>
        <taxon>Kickxellaceae</taxon>
        <taxon>Coemansia</taxon>
    </lineage>
</organism>
<evidence type="ECO:0000313" key="2">
    <source>
        <dbReference type="Proteomes" id="UP001140096"/>
    </source>
</evidence>
<evidence type="ECO:0000313" key="1">
    <source>
        <dbReference type="EMBL" id="KAJ2809626.1"/>
    </source>
</evidence>
<name>A0ACC1LIY7_9FUNG</name>
<keyword evidence="2" id="KW-1185">Reference proteome</keyword>
<feature type="non-terminal residue" evidence="1">
    <location>
        <position position="1"/>
    </location>
</feature>